<keyword evidence="5 7" id="KW-0472">Membrane</keyword>
<dbReference type="AlphaFoldDB" id="A0A2N5C7U3"/>
<dbReference type="InterPro" id="IPR043128">
    <property type="entry name" value="Rev_trsase/Diguanyl_cyclase"/>
</dbReference>
<dbReference type="PROSITE" id="PS50112">
    <property type="entry name" value="PAS"/>
    <property type="match status" value="1"/>
</dbReference>
<dbReference type="GO" id="GO:0005886">
    <property type="term" value="C:plasma membrane"/>
    <property type="evidence" value="ECO:0007669"/>
    <property type="project" value="UniProtKB-SubCell"/>
</dbReference>
<dbReference type="GO" id="GO:0007165">
    <property type="term" value="P:signal transduction"/>
    <property type="evidence" value="ECO:0007669"/>
    <property type="project" value="UniProtKB-KW"/>
</dbReference>
<dbReference type="OrthoDB" id="9813903at2"/>
<dbReference type="InterPro" id="IPR000014">
    <property type="entry name" value="PAS"/>
</dbReference>
<feature type="domain" description="GGDEF" evidence="10">
    <location>
        <begin position="381"/>
        <end position="514"/>
    </location>
</feature>
<dbReference type="InterPro" id="IPR035965">
    <property type="entry name" value="PAS-like_dom_sf"/>
</dbReference>
<proteinExistence type="predicted"/>
<keyword evidence="4 7" id="KW-1133">Transmembrane helix</keyword>
<evidence type="ECO:0000259" key="8">
    <source>
        <dbReference type="PROSITE" id="PS50112"/>
    </source>
</evidence>
<comment type="subcellular location">
    <subcellularLocation>
        <location evidence="1">Cell membrane</location>
    </subcellularLocation>
</comment>
<evidence type="ECO:0000256" key="5">
    <source>
        <dbReference type="ARBA" id="ARBA00023136"/>
    </source>
</evidence>
<keyword evidence="3 7" id="KW-0812">Transmembrane</keyword>
<reference evidence="11 12" key="1">
    <citation type="submission" date="2017-12" db="EMBL/GenBank/DDBJ databases">
        <title>Genome sequence of the active heterotrophic nitrifier-denitrifier, Cupriavidus pauculus UM1.</title>
        <authorList>
            <person name="Putonti C."/>
            <person name="Castignetti D."/>
        </authorList>
    </citation>
    <scope>NUCLEOTIDE SEQUENCE [LARGE SCALE GENOMIC DNA]</scope>
    <source>
        <strain evidence="11 12">UM1</strain>
    </source>
</reference>
<evidence type="ECO:0000256" key="6">
    <source>
        <dbReference type="ARBA" id="ARBA00023224"/>
    </source>
</evidence>
<feature type="transmembrane region" description="Helical" evidence="7">
    <location>
        <begin position="191"/>
        <end position="211"/>
    </location>
</feature>
<dbReference type="SMART" id="SM00086">
    <property type="entry name" value="PAC"/>
    <property type="match status" value="1"/>
</dbReference>
<feature type="transmembrane region" description="Helical" evidence="7">
    <location>
        <begin position="12"/>
        <end position="34"/>
    </location>
</feature>
<comment type="caution">
    <text evidence="11">The sequence shown here is derived from an EMBL/GenBank/DDBJ whole genome shotgun (WGS) entry which is preliminary data.</text>
</comment>
<dbReference type="Gene3D" id="3.30.450.20">
    <property type="entry name" value="PAS domain"/>
    <property type="match status" value="1"/>
</dbReference>
<dbReference type="InterPro" id="IPR029787">
    <property type="entry name" value="Nucleotide_cyclase"/>
</dbReference>
<dbReference type="FunFam" id="3.30.70.270:FF:000001">
    <property type="entry name" value="Diguanylate cyclase domain protein"/>
    <property type="match status" value="1"/>
</dbReference>
<dbReference type="SMART" id="SM00267">
    <property type="entry name" value="GGDEF"/>
    <property type="match status" value="1"/>
</dbReference>
<dbReference type="CDD" id="cd01949">
    <property type="entry name" value="GGDEF"/>
    <property type="match status" value="1"/>
</dbReference>
<dbReference type="InterPro" id="IPR000700">
    <property type="entry name" value="PAS-assoc_C"/>
</dbReference>
<evidence type="ECO:0000256" key="4">
    <source>
        <dbReference type="ARBA" id="ARBA00022989"/>
    </source>
</evidence>
<evidence type="ECO:0000256" key="7">
    <source>
        <dbReference type="SAM" id="Phobius"/>
    </source>
</evidence>
<evidence type="ECO:0000259" key="10">
    <source>
        <dbReference type="PROSITE" id="PS50887"/>
    </source>
</evidence>
<dbReference type="SUPFAM" id="SSF55073">
    <property type="entry name" value="Nucleotide cyclase"/>
    <property type="match status" value="1"/>
</dbReference>
<evidence type="ECO:0000313" key="12">
    <source>
        <dbReference type="Proteomes" id="UP000234341"/>
    </source>
</evidence>
<dbReference type="Pfam" id="PF02203">
    <property type="entry name" value="TarH"/>
    <property type="match status" value="1"/>
</dbReference>
<evidence type="ECO:0000259" key="9">
    <source>
        <dbReference type="PROSITE" id="PS50113"/>
    </source>
</evidence>
<dbReference type="InterPro" id="IPR052163">
    <property type="entry name" value="DGC-Regulatory_Protein"/>
</dbReference>
<dbReference type="Proteomes" id="UP000234341">
    <property type="component" value="Unassembled WGS sequence"/>
</dbReference>
<dbReference type="Gene3D" id="3.30.70.270">
    <property type="match status" value="1"/>
</dbReference>
<gene>
    <name evidence="11" type="ORF">CYJ10_22575</name>
</gene>
<dbReference type="CDD" id="cd00130">
    <property type="entry name" value="PAS"/>
    <property type="match status" value="1"/>
</dbReference>
<dbReference type="NCBIfam" id="TIGR00254">
    <property type="entry name" value="GGDEF"/>
    <property type="match status" value="1"/>
</dbReference>
<evidence type="ECO:0000256" key="2">
    <source>
        <dbReference type="ARBA" id="ARBA00022475"/>
    </source>
</evidence>
<keyword evidence="2" id="KW-1003">Cell membrane</keyword>
<feature type="domain" description="PAS" evidence="8">
    <location>
        <begin position="224"/>
        <end position="270"/>
    </location>
</feature>
<dbReference type="PANTHER" id="PTHR46663">
    <property type="entry name" value="DIGUANYLATE CYCLASE DGCT-RELATED"/>
    <property type="match status" value="1"/>
</dbReference>
<dbReference type="SMART" id="SM00091">
    <property type="entry name" value="PAS"/>
    <property type="match status" value="1"/>
</dbReference>
<evidence type="ECO:0000256" key="3">
    <source>
        <dbReference type="ARBA" id="ARBA00022692"/>
    </source>
</evidence>
<dbReference type="PROSITE" id="PS50113">
    <property type="entry name" value="PAC"/>
    <property type="match status" value="1"/>
</dbReference>
<name>A0A2N5C7U3_9BURK</name>
<dbReference type="PANTHER" id="PTHR46663:SF3">
    <property type="entry name" value="SLL0267 PROTEIN"/>
    <property type="match status" value="1"/>
</dbReference>
<dbReference type="RefSeq" id="WP_101683680.1">
    <property type="nucleotide sequence ID" value="NZ_PJRP01000012.1"/>
</dbReference>
<keyword evidence="6" id="KW-0807">Transducer</keyword>
<dbReference type="Pfam" id="PF13426">
    <property type="entry name" value="PAS_9"/>
    <property type="match status" value="1"/>
</dbReference>
<evidence type="ECO:0008006" key="13">
    <source>
        <dbReference type="Google" id="ProtNLM"/>
    </source>
</evidence>
<dbReference type="Pfam" id="PF00990">
    <property type="entry name" value="GGDEF"/>
    <property type="match status" value="1"/>
</dbReference>
<feature type="domain" description="PAC" evidence="9">
    <location>
        <begin position="297"/>
        <end position="349"/>
    </location>
</feature>
<dbReference type="SUPFAM" id="SSF55785">
    <property type="entry name" value="PYP-like sensor domain (PAS domain)"/>
    <property type="match status" value="1"/>
</dbReference>
<sequence length="520" mass="56648">MKTYLRSVRFGLIRTMALGALVTALLVGGGLFVMKRFDSYVTSIYVGNTLPVGQLGELRASCLEARRRLWKALAMRAHGDDHAIIAGVRDDLARMDKAWAAYFPTNVSGPREQQAAEALSHELAVFRNLALATAGMIAAGHHDAGKAYLSAQIGLMQHIDDLMTRAIDANVAQAAALAQGSTRMLERTAQAAAAVLAIAMAVSLAFGFRLLRERDDARRSSRYSLWLVDQAFELTQDGMMITDVHGVSEKVNPAFVRLTGYTEAELIGNTPRLLSSGRQPPEFYRDMWRALRETGHWRGELWNRRKDGAIYRESLSIHGIRGPKGEVSNFVAVCADITQRQLAQDRLGYLATHDALTGLPNRTLLGERLEQAIGRARRGGTHVAVMFIDLDGFKAVNDTLGHGIGDETLITVAQRLKAQLREGDTVARLGGDEFAIVLEDVADIGQVAPLAERLVHAVGGIDTINDCPIRITPSIGIALYPDDAGEPDYLLNLADESMYVAKRSGKNGYCFSGALPRKAA</sequence>
<dbReference type="InterPro" id="IPR003122">
    <property type="entry name" value="Tar_rcpt_lig-bd"/>
</dbReference>
<protein>
    <recommendedName>
        <fullName evidence="13">Diguanylate cyclase</fullName>
    </recommendedName>
</protein>
<dbReference type="InterPro" id="IPR001610">
    <property type="entry name" value="PAC"/>
</dbReference>
<dbReference type="GO" id="GO:0006935">
    <property type="term" value="P:chemotaxis"/>
    <property type="evidence" value="ECO:0007669"/>
    <property type="project" value="InterPro"/>
</dbReference>
<evidence type="ECO:0000256" key="1">
    <source>
        <dbReference type="ARBA" id="ARBA00004236"/>
    </source>
</evidence>
<dbReference type="GO" id="GO:0003824">
    <property type="term" value="F:catalytic activity"/>
    <property type="evidence" value="ECO:0007669"/>
    <property type="project" value="UniProtKB-ARBA"/>
</dbReference>
<dbReference type="InterPro" id="IPR000160">
    <property type="entry name" value="GGDEF_dom"/>
</dbReference>
<evidence type="ECO:0000313" key="11">
    <source>
        <dbReference type="EMBL" id="PLP98291.1"/>
    </source>
</evidence>
<dbReference type="EMBL" id="PJRP01000012">
    <property type="protein sequence ID" value="PLP98291.1"/>
    <property type="molecule type" value="Genomic_DNA"/>
</dbReference>
<dbReference type="PROSITE" id="PS50887">
    <property type="entry name" value="GGDEF"/>
    <property type="match status" value="1"/>
</dbReference>
<organism evidence="11 12">
    <name type="scientific">Cupriavidus pauculus</name>
    <dbReference type="NCBI Taxonomy" id="82633"/>
    <lineage>
        <taxon>Bacteria</taxon>
        <taxon>Pseudomonadati</taxon>
        <taxon>Pseudomonadota</taxon>
        <taxon>Betaproteobacteria</taxon>
        <taxon>Burkholderiales</taxon>
        <taxon>Burkholderiaceae</taxon>
        <taxon>Cupriavidus</taxon>
    </lineage>
</organism>
<accession>A0A2N5C7U3</accession>
<dbReference type="NCBIfam" id="TIGR00229">
    <property type="entry name" value="sensory_box"/>
    <property type="match status" value="1"/>
</dbReference>